<evidence type="ECO:0000256" key="1">
    <source>
        <dbReference type="ARBA" id="ARBA00001947"/>
    </source>
</evidence>
<organism evidence="11 12">
    <name type="scientific">Williamsia marianensis</name>
    <dbReference type="NCBI Taxonomy" id="85044"/>
    <lineage>
        <taxon>Bacteria</taxon>
        <taxon>Bacillati</taxon>
        <taxon>Actinomycetota</taxon>
        <taxon>Actinomycetes</taxon>
        <taxon>Mycobacteriales</taxon>
        <taxon>Nocardiaceae</taxon>
        <taxon>Williamsia</taxon>
    </lineage>
</organism>
<evidence type="ECO:0000256" key="7">
    <source>
        <dbReference type="ARBA" id="ARBA00049164"/>
    </source>
</evidence>
<evidence type="ECO:0000256" key="9">
    <source>
        <dbReference type="RuleBase" id="RU361277"/>
    </source>
</evidence>
<dbReference type="SUPFAM" id="SSF51735">
    <property type="entry name" value="NAD(P)-binding Rossmann-fold domains"/>
    <property type="match status" value="1"/>
</dbReference>
<evidence type="ECO:0000259" key="10">
    <source>
        <dbReference type="SMART" id="SM00829"/>
    </source>
</evidence>
<dbReference type="RefSeq" id="WP_317712842.1">
    <property type="nucleotide sequence ID" value="NZ_JAWLUM010000001.1"/>
</dbReference>
<dbReference type="InterPro" id="IPR013149">
    <property type="entry name" value="ADH-like_C"/>
</dbReference>
<comment type="cofactor">
    <cofactor evidence="1 9">
        <name>Zn(2+)</name>
        <dbReference type="ChEBI" id="CHEBI:29105"/>
    </cofactor>
</comment>
<accession>A0ABU4ERL8</accession>
<dbReference type="InterPro" id="IPR002328">
    <property type="entry name" value="ADH_Zn_CS"/>
</dbReference>
<proteinExistence type="inferred from homology"/>
<keyword evidence="12" id="KW-1185">Reference proteome</keyword>
<dbReference type="InterPro" id="IPR011032">
    <property type="entry name" value="GroES-like_sf"/>
</dbReference>
<dbReference type="InterPro" id="IPR020843">
    <property type="entry name" value="ER"/>
</dbReference>
<feature type="domain" description="Enoyl reductase (ER)" evidence="10">
    <location>
        <begin position="10"/>
        <end position="345"/>
    </location>
</feature>
<keyword evidence="4 9" id="KW-0479">Metal-binding</keyword>
<dbReference type="Pfam" id="PF08240">
    <property type="entry name" value="ADH_N"/>
    <property type="match status" value="1"/>
</dbReference>
<dbReference type="EC" id="1.1.1.1" evidence="3"/>
<dbReference type="InterPro" id="IPR013154">
    <property type="entry name" value="ADH-like_N"/>
</dbReference>
<dbReference type="PANTHER" id="PTHR42940:SF8">
    <property type="entry name" value="VACUOLAR PROTEIN SORTING-ASSOCIATED PROTEIN 11"/>
    <property type="match status" value="1"/>
</dbReference>
<keyword evidence="5 9" id="KW-0862">Zinc</keyword>
<evidence type="ECO:0000313" key="11">
    <source>
        <dbReference type="EMBL" id="MDV7133895.1"/>
    </source>
</evidence>
<comment type="catalytic activity">
    <reaction evidence="7">
        <text>a secondary alcohol + NAD(+) = a ketone + NADH + H(+)</text>
        <dbReference type="Rhea" id="RHEA:10740"/>
        <dbReference type="ChEBI" id="CHEBI:15378"/>
        <dbReference type="ChEBI" id="CHEBI:17087"/>
        <dbReference type="ChEBI" id="CHEBI:35681"/>
        <dbReference type="ChEBI" id="CHEBI:57540"/>
        <dbReference type="ChEBI" id="CHEBI:57945"/>
        <dbReference type="EC" id="1.1.1.1"/>
    </reaction>
</comment>
<dbReference type="SMART" id="SM00829">
    <property type="entry name" value="PKS_ER"/>
    <property type="match status" value="1"/>
</dbReference>
<comment type="catalytic activity">
    <reaction evidence="8">
        <text>a primary alcohol + NAD(+) = an aldehyde + NADH + H(+)</text>
        <dbReference type="Rhea" id="RHEA:10736"/>
        <dbReference type="ChEBI" id="CHEBI:15378"/>
        <dbReference type="ChEBI" id="CHEBI:15734"/>
        <dbReference type="ChEBI" id="CHEBI:17478"/>
        <dbReference type="ChEBI" id="CHEBI:57540"/>
        <dbReference type="ChEBI" id="CHEBI:57945"/>
        <dbReference type="EC" id="1.1.1.1"/>
    </reaction>
</comment>
<dbReference type="Pfam" id="PF00107">
    <property type="entry name" value="ADH_zinc_N"/>
    <property type="match status" value="1"/>
</dbReference>
<dbReference type="CDD" id="cd05284">
    <property type="entry name" value="arabinose_DH_like"/>
    <property type="match status" value="1"/>
</dbReference>
<keyword evidence="6" id="KW-0560">Oxidoreductase</keyword>
<name>A0ABU4ERL8_WILMA</name>
<reference evidence="11 12" key="1">
    <citation type="submission" date="2023-10" db="EMBL/GenBank/DDBJ databases">
        <title>Development of a sustainable strategy for remediation of hydrocarbon-contaminated territories based on the waste exchange concept.</title>
        <authorList>
            <person name="Krivoruchko A."/>
        </authorList>
    </citation>
    <scope>NUCLEOTIDE SEQUENCE [LARGE SCALE GENOMIC DNA]</scope>
    <source>
        <strain evidence="11 12">IEGM 1236</strain>
    </source>
</reference>
<evidence type="ECO:0000256" key="5">
    <source>
        <dbReference type="ARBA" id="ARBA00022833"/>
    </source>
</evidence>
<dbReference type="PANTHER" id="PTHR42940">
    <property type="entry name" value="ALCOHOL DEHYDROGENASE 1-RELATED"/>
    <property type="match status" value="1"/>
</dbReference>
<dbReference type="InterPro" id="IPR036291">
    <property type="entry name" value="NAD(P)-bd_dom_sf"/>
</dbReference>
<dbReference type="Gene3D" id="3.90.180.10">
    <property type="entry name" value="Medium-chain alcohol dehydrogenases, catalytic domain"/>
    <property type="match status" value="1"/>
</dbReference>
<dbReference type="Gene3D" id="3.40.50.720">
    <property type="entry name" value="NAD(P)-binding Rossmann-like Domain"/>
    <property type="match status" value="1"/>
</dbReference>
<evidence type="ECO:0000256" key="6">
    <source>
        <dbReference type="ARBA" id="ARBA00023002"/>
    </source>
</evidence>
<evidence type="ECO:0000256" key="2">
    <source>
        <dbReference type="ARBA" id="ARBA00008072"/>
    </source>
</evidence>
<dbReference type="SUPFAM" id="SSF50129">
    <property type="entry name" value="GroES-like"/>
    <property type="match status" value="1"/>
</dbReference>
<protein>
    <recommendedName>
        <fullName evidence="3">alcohol dehydrogenase</fullName>
        <ecNumber evidence="3">1.1.1.1</ecNumber>
    </recommendedName>
</protein>
<sequence length="361" mass="37298">MLAVQLTRWGAPPQLRTILDPQPTGAELLLEVGAVGLCRSDLHVMDADEGRFDYPLPLTLGHEVAGTVVAAGPAADPTWMGKSVVVQGIWSCRSCRNCLRGRENYCLRLAPHASGRLAPIGNGLGRPGGLAELMLVPSADVLVPIGSLSHAEAAPLADAGLTAYHAIRTNADLIDENTVAVVIGIGGLGHLALQILRDMGVSQIVAVDTRASSLALAQTLGALTAHLTVADAADAVTGLGGADLIFDFAGAPTTVEPAAHLLAPGGRVVMVGSGGGRLTVGKDVGLVNGWHASAPFWGTRTDLAAVVDLAARGRLHAETETYPLSEAPDVYRLLRTGSIAGRAVIIPSAPRHRSLEKETAQ</sequence>
<evidence type="ECO:0000256" key="4">
    <source>
        <dbReference type="ARBA" id="ARBA00022723"/>
    </source>
</evidence>
<comment type="similarity">
    <text evidence="2 9">Belongs to the zinc-containing alcohol dehydrogenase family.</text>
</comment>
<dbReference type="Proteomes" id="UP001185792">
    <property type="component" value="Unassembled WGS sequence"/>
</dbReference>
<evidence type="ECO:0000256" key="3">
    <source>
        <dbReference type="ARBA" id="ARBA00013190"/>
    </source>
</evidence>
<dbReference type="PROSITE" id="PS00059">
    <property type="entry name" value="ADH_ZINC"/>
    <property type="match status" value="1"/>
</dbReference>
<dbReference type="EMBL" id="JAWLUM010000001">
    <property type="protein sequence ID" value="MDV7133895.1"/>
    <property type="molecule type" value="Genomic_DNA"/>
</dbReference>
<gene>
    <name evidence="11" type="ORF">R4198_09320</name>
</gene>
<evidence type="ECO:0000313" key="12">
    <source>
        <dbReference type="Proteomes" id="UP001185792"/>
    </source>
</evidence>
<comment type="caution">
    <text evidence="11">The sequence shown here is derived from an EMBL/GenBank/DDBJ whole genome shotgun (WGS) entry which is preliminary data.</text>
</comment>
<evidence type="ECO:0000256" key="8">
    <source>
        <dbReference type="ARBA" id="ARBA00049243"/>
    </source>
</evidence>